<evidence type="ECO:0000256" key="1">
    <source>
        <dbReference type="SAM" id="SignalP"/>
    </source>
</evidence>
<keyword evidence="1" id="KW-0732">Signal</keyword>
<evidence type="ECO:0000313" key="3">
    <source>
        <dbReference type="Proteomes" id="UP000248917"/>
    </source>
</evidence>
<reference evidence="2 3" key="1">
    <citation type="submission" date="2018-06" db="EMBL/GenBank/DDBJ databases">
        <title>Genomic Encyclopedia of Archaeal and Bacterial Type Strains, Phase II (KMG-II): from individual species to whole genera.</title>
        <authorList>
            <person name="Goeker M."/>
        </authorList>
    </citation>
    <scope>NUCLEOTIDE SEQUENCE [LARGE SCALE GENOMIC DNA]</scope>
    <source>
        <strain evidence="2 3">T4</strain>
    </source>
</reference>
<dbReference type="OrthoDB" id="1112802at2"/>
<proteinExistence type="predicted"/>
<protein>
    <submittedName>
        <fullName evidence="2">Peptidase M23-like protein</fullName>
    </submittedName>
</protein>
<sequence length="298" mass="32798">MIQLRCFCLLFVLSISSLQAQITIDTERDKENNVNFYANNPNEIPYSVILNFSQLQNMTTPAGGNTTAVANPGRTKVATLKPTLAGQGTSYRYTFSFAKGNVYAKSKVSPSYLVPVSEGTVVKAVLNNPLAATVGDESAKGSYVGVSFMFDQPVQVVAPRKGIIADMKMDAHVAGSNLSFVAEENFIEIYHEDGTFTKLTVLKAGSEKVKLGQLVFPGDILAESGGENYSQGPHIRMINIKTVKENDRLIYQPFPVRFVSDKGDVEIKQYVTFSVVHPEEVKMLEMSKKELKTYQEGK</sequence>
<keyword evidence="3" id="KW-1185">Reference proteome</keyword>
<accession>A0A326RQ86</accession>
<dbReference type="EMBL" id="QKTX01000006">
    <property type="protein sequence ID" value="PZV83449.1"/>
    <property type="molecule type" value="Genomic_DNA"/>
</dbReference>
<organism evidence="2 3">
    <name type="scientific">Algoriphagus aquaeductus</name>
    <dbReference type="NCBI Taxonomy" id="475299"/>
    <lineage>
        <taxon>Bacteria</taxon>
        <taxon>Pseudomonadati</taxon>
        <taxon>Bacteroidota</taxon>
        <taxon>Cytophagia</taxon>
        <taxon>Cytophagales</taxon>
        <taxon>Cyclobacteriaceae</taxon>
        <taxon>Algoriphagus</taxon>
    </lineage>
</organism>
<evidence type="ECO:0000313" key="2">
    <source>
        <dbReference type="EMBL" id="PZV83449.1"/>
    </source>
</evidence>
<dbReference type="RefSeq" id="WP_111392700.1">
    <property type="nucleotide sequence ID" value="NZ_QKTX01000006.1"/>
</dbReference>
<gene>
    <name evidence="2" type="ORF">CLV31_10662</name>
</gene>
<dbReference type="Gene3D" id="2.70.70.10">
    <property type="entry name" value="Glucose Permease (Domain IIA)"/>
    <property type="match status" value="1"/>
</dbReference>
<comment type="caution">
    <text evidence="2">The sequence shown here is derived from an EMBL/GenBank/DDBJ whole genome shotgun (WGS) entry which is preliminary data.</text>
</comment>
<dbReference type="Proteomes" id="UP000248917">
    <property type="component" value="Unassembled WGS sequence"/>
</dbReference>
<name>A0A326RQ86_9BACT</name>
<feature type="chain" id="PRO_5016408593" evidence="1">
    <location>
        <begin position="21"/>
        <end position="298"/>
    </location>
</feature>
<feature type="signal peptide" evidence="1">
    <location>
        <begin position="1"/>
        <end position="20"/>
    </location>
</feature>
<dbReference type="SUPFAM" id="SSF51261">
    <property type="entry name" value="Duplicated hybrid motif"/>
    <property type="match status" value="1"/>
</dbReference>
<dbReference type="AlphaFoldDB" id="A0A326RQ86"/>
<dbReference type="InterPro" id="IPR011055">
    <property type="entry name" value="Dup_hybrid_motif"/>
</dbReference>